<protein>
    <recommendedName>
        <fullName evidence="3">Protein kinase domain-containing protein</fullName>
    </recommendedName>
</protein>
<name>J4I8C7_9APHY</name>
<evidence type="ECO:0008006" key="3">
    <source>
        <dbReference type="Google" id="ProtNLM"/>
    </source>
</evidence>
<accession>J4I8C7</accession>
<keyword evidence="2" id="KW-1185">Reference proteome</keyword>
<reference evidence="1 2" key="1">
    <citation type="journal article" date="2012" name="Appl. Environ. Microbiol.">
        <title>Short-read sequencing for genomic analysis of the brown rot fungus Fibroporia radiculosa.</title>
        <authorList>
            <person name="Tang J.D."/>
            <person name="Perkins A.D."/>
            <person name="Sonstegard T.S."/>
            <person name="Schroeder S.G."/>
            <person name="Burgess S.C."/>
            <person name="Diehl S.V."/>
        </authorList>
    </citation>
    <scope>NUCLEOTIDE SEQUENCE [LARGE SCALE GENOMIC DNA]</scope>
    <source>
        <strain evidence="1 2">TFFH 294</strain>
    </source>
</reference>
<dbReference type="GeneID" id="24094092"/>
<dbReference type="EMBL" id="HE796918">
    <property type="protein sequence ID" value="CCL99181.1"/>
    <property type="molecule type" value="Genomic_DNA"/>
</dbReference>
<dbReference type="HOGENOM" id="CLU_1713287_0_0_1"/>
<dbReference type="OrthoDB" id="5987198at2759"/>
<sequence length="153" mass="18003">MFSKWPLREDPRNHCVPILDLFEDEDDPSHSYMVMPYLRCIDDPPFEMCQDKELPELSAEDPYDPFKVNIFILGIVFRRELYDKYSNVGFLVPLITAMIPAHPALRPDAAEALAPKQIRGSIWNVHKFWRLRERQHPFLMNHLLDAASLAWRP</sequence>
<gene>
    <name evidence="1" type="ORF">FIBRA_01196</name>
</gene>
<dbReference type="RefSeq" id="XP_012178464.1">
    <property type="nucleotide sequence ID" value="XM_012323074.1"/>
</dbReference>
<evidence type="ECO:0000313" key="2">
    <source>
        <dbReference type="Proteomes" id="UP000006352"/>
    </source>
</evidence>
<dbReference type="InParanoid" id="J4I8C7"/>
<dbReference type="AlphaFoldDB" id="J4I8C7"/>
<dbReference type="STRING" id="599839.J4I8C7"/>
<proteinExistence type="predicted"/>
<dbReference type="Proteomes" id="UP000006352">
    <property type="component" value="Unassembled WGS sequence"/>
</dbReference>
<organism evidence="1 2">
    <name type="scientific">Fibroporia radiculosa</name>
    <dbReference type="NCBI Taxonomy" id="599839"/>
    <lineage>
        <taxon>Eukaryota</taxon>
        <taxon>Fungi</taxon>
        <taxon>Dikarya</taxon>
        <taxon>Basidiomycota</taxon>
        <taxon>Agaricomycotina</taxon>
        <taxon>Agaricomycetes</taxon>
        <taxon>Polyporales</taxon>
        <taxon>Fibroporiaceae</taxon>
        <taxon>Fibroporia</taxon>
    </lineage>
</organism>
<evidence type="ECO:0000313" key="1">
    <source>
        <dbReference type="EMBL" id="CCL99181.1"/>
    </source>
</evidence>